<gene>
    <name evidence="1" type="ORF">ENM28_02870</name>
</gene>
<proteinExistence type="predicted"/>
<dbReference type="AlphaFoldDB" id="A0A7C5RDZ9"/>
<comment type="caution">
    <text evidence="1">The sequence shown here is derived from an EMBL/GenBank/DDBJ whole genome shotgun (WGS) entry which is preliminary data.</text>
</comment>
<sequence>MRFWKHVVPLDPTPVLMARAEVRADLEARGIPVAPGDLYLWQVGEYYEVWVSEALWPAIARAHWE</sequence>
<accession>A0A7C5RDZ9</accession>
<reference evidence="1" key="1">
    <citation type="journal article" date="2020" name="mSystems">
        <title>Genome- and Community-Level Interaction Insights into Carbon Utilization and Element Cycling Functions of Hydrothermarchaeota in Hydrothermal Sediment.</title>
        <authorList>
            <person name="Zhou Z."/>
            <person name="Liu Y."/>
            <person name="Xu W."/>
            <person name="Pan J."/>
            <person name="Luo Z.H."/>
            <person name="Li M."/>
        </authorList>
    </citation>
    <scope>NUCLEOTIDE SEQUENCE [LARGE SCALE GENOMIC DNA]</scope>
    <source>
        <strain evidence="1">SpSt-1071</strain>
    </source>
</reference>
<dbReference type="EMBL" id="DRXE01000106">
    <property type="protein sequence ID" value="HHM67658.1"/>
    <property type="molecule type" value="Genomic_DNA"/>
</dbReference>
<evidence type="ECO:0000313" key="1">
    <source>
        <dbReference type="EMBL" id="HHM67658.1"/>
    </source>
</evidence>
<name>A0A7C5RDZ9_9DEIN</name>
<organism evidence="1">
    <name type="scientific">Thermus caliditerrae</name>
    <dbReference type="NCBI Taxonomy" id="1330700"/>
    <lineage>
        <taxon>Bacteria</taxon>
        <taxon>Thermotogati</taxon>
        <taxon>Deinococcota</taxon>
        <taxon>Deinococci</taxon>
        <taxon>Thermales</taxon>
        <taxon>Thermaceae</taxon>
        <taxon>Thermus</taxon>
    </lineage>
</organism>
<protein>
    <submittedName>
        <fullName evidence="1">Uncharacterized protein</fullName>
    </submittedName>
</protein>